<comment type="similarity">
    <text evidence="5">Belongs to the NAGSA dehydrogenase family. Type 1 subfamily.</text>
</comment>
<evidence type="ECO:0000256" key="4">
    <source>
        <dbReference type="ARBA" id="ARBA00023002"/>
    </source>
</evidence>
<dbReference type="GO" id="GO:0006526">
    <property type="term" value="P:L-arginine biosynthetic process"/>
    <property type="evidence" value="ECO:0007669"/>
    <property type="project" value="UniProtKB-UniRule"/>
</dbReference>
<keyword evidence="4 5" id="KW-0560">Oxidoreductase</keyword>
<dbReference type="CDD" id="cd23934">
    <property type="entry name" value="AGPR_1_C"/>
    <property type="match status" value="1"/>
</dbReference>
<dbReference type="InterPro" id="IPR036291">
    <property type="entry name" value="NAD(P)-bd_dom_sf"/>
</dbReference>
<dbReference type="Gene3D" id="3.30.360.10">
    <property type="entry name" value="Dihydrodipicolinate Reductase, domain 2"/>
    <property type="match status" value="1"/>
</dbReference>
<accession>A0AAJ1IHK2</accession>
<dbReference type="GO" id="GO:0051287">
    <property type="term" value="F:NAD binding"/>
    <property type="evidence" value="ECO:0007669"/>
    <property type="project" value="InterPro"/>
</dbReference>
<keyword evidence="2 5" id="KW-0028">Amino-acid biosynthesis</keyword>
<evidence type="ECO:0000256" key="5">
    <source>
        <dbReference type="HAMAP-Rule" id="MF_00150"/>
    </source>
</evidence>
<protein>
    <recommendedName>
        <fullName evidence="5">N-acetyl-gamma-glutamyl-phosphate reductase</fullName>
        <shortName evidence="5">AGPR</shortName>
        <ecNumber evidence="5">1.2.1.38</ecNumber>
    </recommendedName>
    <alternativeName>
        <fullName evidence="5">N-acetyl-glutamate semialdehyde dehydrogenase</fullName>
        <shortName evidence="5">NAGSA dehydrogenase</shortName>
    </alternativeName>
</protein>
<feature type="domain" description="Semialdehyde dehydrogenase NAD-binding" evidence="7">
    <location>
        <begin position="2"/>
        <end position="146"/>
    </location>
</feature>
<dbReference type="Pfam" id="PF01118">
    <property type="entry name" value="Semialdhyde_dh"/>
    <property type="match status" value="1"/>
</dbReference>
<dbReference type="InterPro" id="IPR000706">
    <property type="entry name" value="AGPR_type-1"/>
</dbReference>
<dbReference type="PANTHER" id="PTHR32338:SF10">
    <property type="entry name" value="N-ACETYL-GAMMA-GLUTAMYL-PHOSPHATE REDUCTASE, CHLOROPLASTIC-RELATED"/>
    <property type="match status" value="1"/>
</dbReference>
<dbReference type="InterPro" id="IPR000534">
    <property type="entry name" value="Semialdehyde_DH_NAD-bd"/>
</dbReference>
<evidence type="ECO:0000313" key="9">
    <source>
        <dbReference type="Proteomes" id="UP001221217"/>
    </source>
</evidence>
<comment type="pathway">
    <text evidence="5">Amino-acid biosynthesis; L-arginine biosynthesis; N(2)-acetyl-L-ornithine from L-glutamate: step 3/4.</text>
</comment>
<name>A0AAJ1IHK2_9SPIO</name>
<comment type="function">
    <text evidence="5">Catalyzes the NADPH-dependent reduction of N-acetyl-5-glutamyl phosphate to yield N-acetyl-L-glutamate 5-semialdehyde.</text>
</comment>
<evidence type="ECO:0000256" key="6">
    <source>
        <dbReference type="PROSITE-ProRule" id="PRU10010"/>
    </source>
</evidence>
<dbReference type="Gene3D" id="3.40.50.720">
    <property type="entry name" value="NAD(P)-binding Rossmann-like Domain"/>
    <property type="match status" value="1"/>
</dbReference>
<dbReference type="EC" id="1.2.1.38" evidence="5"/>
<dbReference type="HAMAP" id="MF_00150">
    <property type="entry name" value="ArgC_type1"/>
    <property type="match status" value="1"/>
</dbReference>
<comment type="caution">
    <text evidence="8">The sequence shown here is derived from an EMBL/GenBank/DDBJ whole genome shotgun (WGS) entry which is preliminary data.</text>
</comment>
<evidence type="ECO:0000256" key="1">
    <source>
        <dbReference type="ARBA" id="ARBA00022571"/>
    </source>
</evidence>
<dbReference type="PANTHER" id="PTHR32338">
    <property type="entry name" value="N-ACETYL-GAMMA-GLUTAMYL-PHOSPHATE REDUCTASE, CHLOROPLASTIC-RELATED-RELATED"/>
    <property type="match status" value="1"/>
</dbReference>
<dbReference type="GO" id="GO:0070401">
    <property type="term" value="F:NADP+ binding"/>
    <property type="evidence" value="ECO:0007669"/>
    <property type="project" value="InterPro"/>
</dbReference>
<dbReference type="GO" id="GO:0005737">
    <property type="term" value="C:cytoplasm"/>
    <property type="evidence" value="ECO:0007669"/>
    <property type="project" value="UniProtKB-SubCell"/>
</dbReference>
<dbReference type="InterPro" id="IPR058924">
    <property type="entry name" value="AGPR_dimerisation_dom"/>
</dbReference>
<dbReference type="InterPro" id="IPR023013">
    <property type="entry name" value="AGPR_AS"/>
</dbReference>
<evidence type="ECO:0000256" key="3">
    <source>
        <dbReference type="ARBA" id="ARBA00022857"/>
    </source>
</evidence>
<evidence type="ECO:0000259" key="7">
    <source>
        <dbReference type="SMART" id="SM00859"/>
    </source>
</evidence>
<dbReference type="Proteomes" id="UP001221217">
    <property type="component" value="Unassembled WGS sequence"/>
</dbReference>
<dbReference type="SUPFAM" id="SSF55347">
    <property type="entry name" value="Glyceraldehyde-3-phosphate dehydrogenase-like, C-terminal domain"/>
    <property type="match status" value="1"/>
</dbReference>
<reference evidence="8 9" key="1">
    <citation type="submission" date="2022-12" db="EMBL/GenBank/DDBJ databases">
        <title>Metagenome assembled genome from gulf of manar.</title>
        <authorList>
            <person name="Kohli P."/>
            <person name="Pk S."/>
            <person name="Venkata Ramana C."/>
            <person name="Sasikala C."/>
        </authorList>
    </citation>
    <scope>NUCLEOTIDE SEQUENCE [LARGE SCALE GENOMIC DNA]</scope>
    <source>
        <strain evidence="8">JB008</strain>
    </source>
</reference>
<comment type="subcellular location">
    <subcellularLocation>
        <location evidence="5">Cytoplasm</location>
    </subcellularLocation>
</comment>
<evidence type="ECO:0000256" key="2">
    <source>
        <dbReference type="ARBA" id="ARBA00022605"/>
    </source>
</evidence>
<dbReference type="NCBIfam" id="TIGR01850">
    <property type="entry name" value="argC"/>
    <property type="match status" value="1"/>
</dbReference>
<gene>
    <name evidence="5 8" type="primary">argC</name>
    <name evidence="8" type="ORF">PQJ61_15090</name>
</gene>
<dbReference type="SUPFAM" id="SSF51735">
    <property type="entry name" value="NAD(P)-binding Rossmann-fold domains"/>
    <property type="match status" value="1"/>
</dbReference>
<sequence length="358" mass="38774">MKAAILGATGYTGMILLRLLSDHPEIDEIIAVSSTRAGKSIKEIDPGVYTAVEKKMQSTDVKLVSVDEAAAMNPEVTFAALPHLESAKICGPFFETSVVIDLSADFRIKDPVIFEKAYGQKPERQDLLDAAVYGLCEIYRSDIKKANLISNPGCYPTATLLPLIPVIQKFGACGKIVANAMSGISGAGKKAVFNNLFVERTENCGAYAPGKSHRHQPEIKKELDAAASAAGKDLGAEGANLFFTPHLVPLKRGMEITTILDVPEDMAAGLTDEAIDALYTEYYGNSPFVAWDANRFPQSRDVWAANSCRIGWRIEGRSLMLFSTIDNLVKGASGQAVQNMNIRFGFDETAGLRIYGEL</sequence>
<keyword evidence="3 5" id="KW-0521">NADP</keyword>
<comment type="catalytic activity">
    <reaction evidence="5">
        <text>N-acetyl-L-glutamate 5-semialdehyde + phosphate + NADP(+) = N-acetyl-L-glutamyl 5-phosphate + NADPH + H(+)</text>
        <dbReference type="Rhea" id="RHEA:21588"/>
        <dbReference type="ChEBI" id="CHEBI:15378"/>
        <dbReference type="ChEBI" id="CHEBI:29123"/>
        <dbReference type="ChEBI" id="CHEBI:43474"/>
        <dbReference type="ChEBI" id="CHEBI:57783"/>
        <dbReference type="ChEBI" id="CHEBI:57936"/>
        <dbReference type="ChEBI" id="CHEBI:58349"/>
        <dbReference type="EC" id="1.2.1.38"/>
    </reaction>
</comment>
<feature type="active site" evidence="5 6">
    <location>
        <position position="154"/>
    </location>
</feature>
<proteinExistence type="inferred from homology"/>
<dbReference type="SMART" id="SM00859">
    <property type="entry name" value="Semialdhyde_dh"/>
    <property type="match status" value="1"/>
</dbReference>
<dbReference type="GO" id="GO:0003942">
    <property type="term" value="F:N-acetyl-gamma-glutamyl-phosphate reductase activity"/>
    <property type="evidence" value="ECO:0007669"/>
    <property type="project" value="UniProtKB-UniRule"/>
</dbReference>
<dbReference type="PROSITE" id="PS01224">
    <property type="entry name" value="ARGC"/>
    <property type="match status" value="1"/>
</dbReference>
<keyword evidence="5" id="KW-0963">Cytoplasm</keyword>
<dbReference type="InterPro" id="IPR050085">
    <property type="entry name" value="AGPR"/>
</dbReference>
<dbReference type="Pfam" id="PF22698">
    <property type="entry name" value="Semialdhyde_dhC_1"/>
    <property type="match status" value="1"/>
</dbReference>
<dbReference type="CDD" id="cd17895">
    <property type="entry name" value="AGPR_1_N"/>
    <property type="match status" value="1"/>
</dbReference>
<evidence type="ECO:0000313" key="8">
    <source>
        <dbReference type="EMBL" id="MDC7228087.1"/>
    </source>
</evidence>
<keyword evidence="1 5" id="KW-0055">Arginine biosynthesis</keyword>
<dbReference type="AlphaFoldDB" id="A0AAJ1IHK2"/>
<organism evidence="8 9">
    <name type="scientific">Candidatus Thalassospirochaeta sargassi</name>
    <dbReference type="NCBI Taxonomy" id="3119039"/>
    <lineage>
        <taxon>Bacteria</taxon>
        <taxon>Pseudomonadati</taxon>
        <taxon>Spirochaetota</taxon>
        <taxon>Spirochaetia</taxon>
        <taxon>Spirochaetales</taxon>
        <taxon>Spirochaetaceae</taxon>
        <taxon>Candidatus Thalassospirochaeta</taxon>
    </lineage>
</organism>
<dbReference type="EMBL" id="JAQQAL010000040">
    <property type="protein sequence ID" value="MDC7228087.1"/>
    <property type="molecule type" value="Genomic_DNA"/>
</dbReference>